<evidence type="ECO:0000313" key="6">
    <source>
        <dbReference type="EMBL" id="MBB4246913.1"/>
    </source>
</evidence>
<comment type="caution">
    <text evidence="6">The sequence shown here is derived from an EMBL/GenBank/DDBJ whole genome shotgun (WGS) entry which is preliminary data.</text>
</comment>
<organism evidence="6 7">
    <name type="scientific">Rhodocyclus tenuis</name>
    <name type="common">Rhodospirillum tenue</name>
    <dbReference type="NCBI Taxonomy" id="1066"/>
    <lineage>
        <taxon>Bacteria</taxon>
        <taxon>Pseudomonadati</taxon>
        <taxon>Pseudomonadota</taxon>
        <taxon>Betaproteobacteria</taxon>
        <taxon>Rhodocyclales</taxon>
        <taxon>Rhodocyclaceae</taxon>
        <taxon>Rhodocyclus</taxon>
    </lineage>
</organism>
<dbReference type="Proteomes" id="UP000587070">
    <property type="component" value="Unassembled WGS sequence"/>
</dbReference>
<gene>
    <name evidence="6" type="ORF">GGD90_001276</name>
</gene>
<dbReference type="SMART" id="SM00028">
    <property type="entry name" value="TPR"/>
    <property type="match status" value="4"/>
</dbReference>
<protein>
    <submittedName>
        <fullName evidence="6">Tetratricopeptide (TPR) repeat protein</fullName>
    </submittedName>
</protein>
<dbReference type="SUPFAM" id="SSF48452">
    <property type="entry name" value="TPR-like"/>
    <property type="match status" value="1"/>
</dbReference>
<dbReference type="AlphaFoldDB" id="A0A840G3D7"/>
<feature type="compositionally biased region" description="Low complexity" evidence="4">
    <location>
        <begin position="198"/>
        <end position="208"/>
    </location>
</feature>
<feature type="compositionally biased region" description="Low complexity" evidence="4">
    <location>
        <begin position="33"/>
        <end position="47"/>
    </location>
</feature>
<feature type="compositionally biased region" description="Basic and acidic residues" evidence="4">
    <location>
        <begin position="1"/>
        <end position="14"/>
    </location>
</feature>
<evidence type="ECO:0000256" key="1">
    <source>
        <dbReference type="ARBA" id="ARBA00022737"/>
    </source>
</evidence>
<keyword evidence="1" id="KW-0677">Repeat</keyword>
<dbReference type="OrthoDB" id="5612599at2"/>
<evidence type="ECO:0000256" key="4">
    <source>
        <dbReference type="SAM" id="MobiDB-lite"/>
    </source>
</evidence>
<keyword evidence="5" id="KW-1133">Transmembrane helix</keyword>
<feature type="region of interest" description="Disordered" evidence="4">
    <location>
        <begin position="192"/>
        <end position="223"/>
    </location>
</feature>
<feature type="repeat" description="TPR" evidence="3">
    <location>
        <begin position="224"/>
        <end position="257"/>
    </location>
</feature>
<feature type="region of interest" description="Disordered" evidence="4">
    <location>
        <begin position="103"/>
        <end position="161"/>
    </location>
</feature>
<dbReference type="InterPro" id="IPR051685">
    <property type="entry name" value="Ycf3/AcsC/BcsC/TPR_MFPF"/>
</dbReference>
<evidence type="ECO:0000256" key="2">
    <source>
        <dbReference type="ARBA" id="ARBA00022803"/>
    </source>
</evidence>
<dbReference type="PANTHER" id="PTHR44943">
    <property type="entry name" value="CELLULOSE SYNTHASE OPERON PROTEIN C"/>
    <property type="match status" value="1"/>
</dbReference>
<keyword evidence="2 3" id="KW-0802">TPR repeat</keyword>
<evidence type="ECO:0000256" key="3">
    <source>
        <dbReference type="PROSITE-ProRule" id="PRU00339"/>
    </source>
</evidence>
<dbReference type="InterPro" id="IPR019734">
    <property type="entry name" value="TPR_rpt"/>
</dbReference>
<feature type="compositionally biased region" description="Low complexity" evidence="4">
    <location>
        <begin position="103"/>
        <end position="112"/>
    </location>
</feature>
<dbReference type="PANTHER" id="PTHR44943:SF8">
    <property type="entry name" value="TPR REPEAT-CONTAINING PROTEIN MJ0263"/>
    <property type="match status" value="1"/>
</dbReference>
<feature type="transmembrane region" description="Helical" evidence="5">
    <location>
        <begin position="71"/>
        <end position="91"/>
    </location>
</feature>
<reference evidence="6 7" key="1">
    <citation type="submission" date="2020-08" db="EMBL/GenBank/DDBJ databases">
        <title>Genome sequencing of Purple Non-Sulfur Bacteria from various extreme environments.</title>
        <authorList>
            <person name="Mayer M."/>
        </authorList>
    </citation>
    <scope>NUCLEOTIDE SEQUENCE [LARGE SCALE GENOMIC DNA]</scope>
    <source>
        <strain evidence="6 7">2761</strain>
    </source>
</reference>
<dbReference type="EMBL" id="JACIGE010000003">
    <property type="protein sequence ID" value="MBB4246913.1"/>
    <property type="molecule type" value="Genomic_DNA"/>
</dbReference>
<feature type="region of interest" description="Disordered" evidence="4">
    <location>
        <begin position="1"/>
        <end position="47"/>
    </location>
</feature>
<evidence type="ECO:0000256" key="5">
    <source>
        <dbReference type="SAM" id="Phobius"/>
    </source>
</evidence>
<keyword evidence="7" id="KW-1185">Reference proteome</keyword>
<dbReference type="RefSeq" id="WP_153115406.1">
    <property type="nucleotide sequence ID" value="NZ_JACIGE010000003.1"/>
</dbReference>
<dbReference type="InterPro" id="IPR011990">
    <property type="entry name" value="TPR-like_helical_dom_sf"/>
</dbReference>
<dbReference type="Gene3D" id="1.25.40.10">
    <property type="entry name" value="Tetratricopeptide repeat domain"/>
    <property type="match status" value="2"/>
</dbReference>
<name>A0A840G3D7_RHOTE</name>
<dbReference type="PROSITE" id="PS50005">
    <property type="entry name" value="TPR"/>
    <property type="match status" value="2"/>
</dbReference>
<keyword evidence="5" id="KW-0472">Membrane</keyword>
<dbReference type="Pfam" id="PF13432">
    <property type="entry name" value="TPR_16"/>
    <property type="match status" value="2"/>
</dbReference>
<evidence type="ECO:0000313" key="7">
    <source>
        <dbReference type="Proteomes" id="UP000587070"/>
    </source>
</evidence>
<sequence>MDALKKAEASKRQADAQTAPGHPAELTLEPVSSRSAKTSAPPAAAADEAAERAAARQLFAAKQPAPTRQPIILFIGFAILAALLITGYFWWQLQAGKHSSLAPAGVTAAPTPATLPPDESGASAGNATPTLPATPRDSAQAGGADKPPLADKSGPGEEMSVGAAKPAAANAALAAAAGLVAVDAAAADARPAARRSASRQPATSTAAAGESEQPLRLSSSGPRTDTLLTRAYLAVQEGRTDEAQRDYELALQRDPRSLDALLGLALVASRQGRYAQAEALYLRALEANPADPDAQAGLINLRAQGDPLQAESRLKILLSGQPESAALNFALGNVLSRQSRWAEAQQSYFRAWTAAPDNADIVYNLAVSLDHLRQSKLAAQHYRMALDASARRPAAFDSAAVQRRIAELQP</sequence>
<proteinExistence type="predicted"/>
<keyword evidence="5" id="KW-0812">Transmembrane</keyword>
<accession>A0A840G3D7</accession>
<feature type="repeat" description="TPR" evidence="3">
    <location>
        <begin position="258"/>
        <end position="291"/>
    </location>
</feature>